<keyword evidence="10" id="KW-1185">Reference proteome</keyword>
<keyword evidence="4 8" id="KW-1133">Transmembrane helix</keyword>
<feature type="transmembrane region" description="Helical" evidence="8">
    <location>
        <begin position="557"/>
        <end position="577"/>
    </location>
</feature>
<evidence type="ECO:0000256" key="7">
    <source>
        <dbReference type="SAM" id="MobiDB-lite"/>
    </source>
</evidence>
<dbReference type="InParanoid" id="W3XE91"/>
<dbReference type="Gene3D" id="1.20.1730.10">
    <property type="entry name" value="Sodium/glucose cotransporter"/>
    <property type="match status" value="1"/>
</dbReference>
<comment type="subcellular location">
    <subcellularLocation>
        <location evidence="1">Membrane</location>
        <topology evidence="1">Multi-pass membrane protein</topology>
    </subcellularLocation>
</comment>
<feature type="transmembrane region" description="Helical" evidence="8">
    <location>
        <begin position="292"/>
        <end position="317"/>
    </location>
</feature>
<dbReference type="STRING" id="1229662.W3XE91"/>
<comment type="similarity">
    <text evidence="2 6">Belongs to the sodium:solute symporter (SSF) (TC 2.A.21) family.</text>
</comment>
<evidence type="ECO:0008006" key="11">
    <source>
        <dbReference type="Google" id="ProtNLM"/>
    </source>
</evidence>
<organism evidence="9 10">
    <name type="scientific">Pestalotiopsis fici (strain W106-1 / CGMCC3.15140)</name>
    <dbReference type="NCBI Taxonomy" id="1229662"/>
    <lineage>
        <taxon>Eukaryota</taxon>
        <taxon>Fungi</taxon>
        <taxon>Dikarya</taxon>
        <taxon>Ascomycota</taxon>
        <taxon>Pezizomycotina</taxon>
        <taxon>Sordariomycetes</taxon>
        <taxon>Xylariomycetidae</taxon>
        <taxon>Amphisphaeriales</taxon>
        <taxon>Sporocadaceae</taxon>
        <taxon>Pestalotiopsis</taxon>
    </lineage>
</organism>
<feature type="transmembrane region" description="Helical" evidence="8">
    <location>
        <begin position="193"/>
        <end position="212"/>
    </location>
</feature>
<evidence type="ECO:0000256" key="6">
    <source>
        <dbReference type="RuleBase" id="RU362091"/>
    </source>
</evidence>
<feature type="transmembrane region" description="Helical" evidence="8">
    <location>
        <begin position="494"/>
        <end position="517"/>
    </location>
</feature>
<dbReference type="NCBIfam" id="TIGR00813">
    <property type="entry name" value="sss"/>
    <property type="match status" value="1"/>
</dbReference>
<dbReference type="OMA" id="VWWGASA"/>
<name>W3XE91_PESFW</name>
<dbReference type="InterPro" id="IPR031155">
    <property type="entry name" value="DUR"/>
</dbReference>
<reference evidence="10" key="1">
    <citation type="journal article" date="2015" name="BMC Genomics">
        <title>Genomic and transcriptomic analysis of the endophytic fungus Pestalotiopsis fici reveals its lifestyle and high potential for synthesis of natural products.</title>
        <authorList>
            <person name="Wang X."/>
            <person name="Zhang X."/>
            <person name="Liu L."/>
            <person name="Xiang M."/>
            <person name="Wang W."/>
            <person name="Sun X."/>
            <person name="Che Y."/>
            <person name="Guo L."/>
            <person name="Liu G."/>
            <person name="Guo L."/>
            <person name="Wang C."/>
            <person name="Yin W.B."/>
            <person name="Stadler M."/>
            <person name="Zhang X."/>
            <person name="Liu X."/>
        </authorList>
    </citation>
    <scope>NUCLEOTIDE SEQUENCE [LARGE SCALE GENOMIC DNA]</scope>
    <source>
        <strain evidence="10">W106-1 / CGMCC3.15140</strain>
    </source>
</reference>
<dbReference type="KEGG" id="pfy:PFICI_05397"/>
<dbReference type="GO" id="GO:0015204">
    <property type="term" value="F:urea transmembrane transporter activity"/>
    <property type="evidence" value="ECO:0007669"/>
    <property type="project" value="InterPro"/>
</dbReference>
<dbReference type="GO" id="GO:0005886">
    <property type="term" value="C:plasma membrane"/>
    <property type="evidence" value="ECO:0007669"/>
    <property type="project" value="TreeGrafter"/>
</dbReference>
<dbReference type="RefSeq" id="XP_007832169.1">
    <property type="nucleotide sequence ID" value="XM_007833978.1"/>
</dbReference>
<evidence type="ECO:0000256" key="1">
    <source>
        <dbReference type="ARBA" id="ARBA00004141"/>
    </source>
</evidence>
<evidence type="ECO:0000256" key="8">
    <source>
        <dbReference type="SAM" id="Phobius"/>
    </source>
</evidence>
<keyword evidence="5 8" id="KW-0472">Membrane</keyword>
<dbReference type="PROSITE" id="PS50283">
    <property type="entry name" value="NA_SOLUT_SYMP_3"/>
    <property type="match status" value="1"/>
</dbReference>
<dbReference type="PANTHER" id="PTHR46154">
    <property type="match status" value="1"/>
</dbReference>
<dbReference type="EMBL" id="KI912111">
    <property type="protein sequence ID" value="ETS83521.1"/>
    <property type="molecule type" value="Genomic_DNA"/>
</dbReference>
<feature type="transmembrane region" description="Helical" evidence="8">
    <location>
        <begin position="167"/>
        <end position="186"/>
    </location>
</feature>
<feature type="transmembrane region" description="Helical" evidence="8">
    <location>
        <begin position="52"/>
        <end position="72"/>
    </location>
</feature>
<dbReference type="HOGENOM" id="CLU_010778_2_1_1"/>
<evidence type="ECO:0000256" key="2">
    <source>
        <dbReference type="ARBA" id="ARBA00006434"/>
    </source>
</evidence>
<protein>
    <recommendedName>
        <fullName evidence="11">Urea active transporter 1</fullName>
    </recommendedName>
</protein>
<feature type="transmembrane region" description="Helical" evidence="8">
    <location>
        <begin position="338"/>
        <end position="362"/>
    </location>
</feature>
<sequence length="662" mass="71677">MSTQAVPPLPQSAGYGVVVGLGAVFALGMIWVTRAMKKTLHEDNHSTETFMVANRSVGTGLTAAAVISSWLYSTALLGASLLTYRYGVALGVWWGASASTTVCFLSLISIEAKRRAPHAHTLLELVKKRYGAVAHVLWIVFCLVNNMLVFSSMLLGAGTAVTSLTGMHILASIYLMPLGVAIYTYFGGLRATFLTDFVHTFVIMIILCWFTIKVITAPEIGSIGALYDGIMARDRESSVAGNWQGSHLTMRSDGCLYFGILHVISNFGSVIMDTGFWQKGFSADVAAAVPGYVLGGVASFSVPWTVGTVVGLAALVLEQTPAFPIYPRMMTETEISSGLVLPYVTQAVAGQAGCVAILLTIFMASTSIASAQMIATSSIISFDIYGTYINMNASNQQLIRWSHLGVILTSIVISTLATAFHYGGVDMSWLLYAIGNVVNPGVFPTCFTLFWKGQTRMAAIASPIVGIICSFSVWFGTAYAYYGEVSITSTGGTMPCLFGCVTGFLVPLPVSVAISLAQPESFDWNIFQKIKRVQTNGDTNVSWSSPERVQYMKKMRWWAAFWSVLTITGHALLWPLPMYGAKMVFSKNFFTAWMVVAFVYLWFTLIVSNVYPILDGGYRQIWTVVRGTGGKGAITPNSRETPSPESPSPKDQKEAETEGQAV</sequence>
<evidence type="ECO:0000256" key="3">
    <source>
        <dbReference type="ARBA" id="ARBA00022692"/>
    </source>
</evidence>
<evidence type="ECO:0000313" key="9">
    <source>
        <dbReference type="EMBL" id="ETS83521.1"/>
    </source>
</evidence>
<feature type="transmembrane region" description="Helical" evidence="8">
    <location>
        <begin position="429"/>
        <end position="451"/>
    </location>
</feature>
<gene>
    <name evidence="9" type="ORF">PFICI_05397</name>
</gene>
<feature type="transmembrane region" description="Helical" evidence="8">
    <location>
        <begin position="92"/>
        <end position="110"/>
    </location>
</feature>
<evidence type="ECO:0000256" key="5">
    <source>
        <dbReference type="ARBA" id="ARBA00023136"/>
    </source>
</evidence>
<dbReference type="AlphaFoldDB" id="W3XE91"/>
<dbReference type="GeneID" id="19270410"/>
<dbReference type="CDD" id="cd11476">
    <property type="entry name" value="SLC5sbd_DUR3"/>
    <property type="match status" value="1"/>
</dbReference>
<feature type="transmembrane region" description="Helical" evidence="8">
    <location>
        <begin position="458"/>
        <end position="482"/>
    </location>
</feature>
<accession>W3XE91</accession>
<dbReference type="eggNOG" id="KOG2348">
    <property type="taxonomic scope" value="Eukaryota"/>
</dbReference>
<evidence type="ECO:0000256" key="4">
    <source>
        <dbReference type="ARBA" id="ARBA00022989"/>
    </source>
</evidence>
<dbReference type="Proteomes" id="UP000030651">
    <property type="component" value="Unassembled WGS sequence"/>
</dbReference>
<dbReference type="InterPro" id="IPR001734">
    <property type="entry name" value="Na/solute_symporter"/>
</dbReference>
<feature type="region of interest" description="Disordered" evidence="7">
    <location>
        <begin position="632"/>
        <end position="662"/>
    </location>
</feature>
<proteinExistence type="inferred from homology"/>
<feature type="transmembrane region" description="Helical" evidence="8">
    <location>
        <begin position="401"/>
        <end position="423"/>
    </location>
</feature>
<dbReference type="PANTHER" id="PTHR46154:SF1">
    <property type="entry name" value="ACTIVE TRANSPORTER, PUTATIVE (AFU_ORTHOLOGUE AFUA_1G17570)-RELATED"/>
    <property type="match status" value="1"/>
</dbReference>
<feature type="transmembrane region" description="Helical" evidence="8">
    <location>
        <begin position="12"/>
        <end position="32"/>
    </location>
</feature>
<dbReference type="InterPro" id="IPR038377">
    <property type="entry name" value="Na/Glc_symporter_sf"/>
</dbReference>
<evidence type="ECO:0000313" key="10">
    <source>
        <dbReference type="Proteomes" id="UP000030651"/>
    </source>
</evidence>
<dbReference type="Pfam" id="PF00474">
    <property type="entry name" value="SSF"/>
    <property type="match status" value="1"/>
</dbReference>
<feature type="transmembrane region" description="Helical" evidence="8">
    <location>
        <begin position="368"/>
        <end position="389"/>
    </location>
</feature>
<dbReference type="OrthoDB" id="6132759at2759"/>
<keyword evidence="3 8" id="KW-0812">Transmembrane</keyword>
<feature type="transmembrane region" description="Helical" evidence="8">
    <location>
        <begin position="589"/>
        <end position="611"/>
    </location>
</feature>
<feature type="transmembrane region" description="Helical" evidence="8">
    <location>
        <begin position="130"/>
        <end position="155"/>
    </location>
</feature>